<name>G6XKM3_9PROT</name>
<dbReference type="STRING" id="1088869.GMO_20390"/>
<evidence type="ECO:0000256" key="1">
    <source>
        <dbReference type="SAM" id="MobiDB-lite"/>
    </source>
</evidence>
<comment type="caution">
    <text evidence="2">The sequence shown here is derived from an EMBL/GenBank/DDBJ whole genome shotgun (WGS) entry which is preliminary data.</text>
</comment>
<dbReference type="EMBL" id="AGQV01000006">
    <property type="protein sequence ID" value="EHH67819.1"/>
    <property type="molecule type" value="Genomic_DNA"/>
</dbReference>
<reference evidence="2 3" key="1">
    <citation type="submission" date="2011-10" db="EMBL/GenBank/DDBJ databases">
        <title>Genome sequence of Gluconobacter morbifer G707, isolated from Drosophila gut.</title>
        <authorList>
            <person name="Lee W.-J."/>
            <person name="Kim E.-K."/>
        </authorList>
    </citation>
    <scope>NUCLEOTIDE SEQUENCE [LARGE SCALE GENOMIC DNA]</scope>
    <source>
        <strain evidence="2 3">G707</strain>
    </source>
</reference>
<feature type="region of interest" description="Disordered" evidence="1">
    <location>
        <begin position="1"/>
        <end position="23"/>
    </location>
</feature>
<organism evidence="2 3">
    <name type="scientific">Gluconobacter morbifer G707</name>
    <dbReference type="NCBI Taxonomy" id="1088869"/>
    <lineage>
        <taxon>Bacteria</taxon>
        <taxon>Pseudomonadati</taxon>
        <taxon>Pseudomonadota</taxon>
        <taxon>Alphaproteobacteria</taxon>
        <taxon>Acetobacterales</taxon>
        <taxon>Acetobacteraceae</taxon>
        <taxon>Gluconobacter</taxon>
    </lineage>
</organism>
<keyword evidence="3" id="KW-1185">Reference proteome</keyword>
<evidence type="ECO:0000313" key="2">
    <source>
        <dbReference type="EMBL" id="EHH67819.1"/>
    </source>
</evidence>
<sequence length="44" mass="5147">MPCVRRNRRSKQQPAPTKHGPRLIISRFEKTTTTEATAKYLYLT</sequence>
<proteinExistence type="predicted"/>
<dbReference type="PATRIC" id="fig|1088869.3.peg.2033"/>
<feature type="compositionally biased region" description="Basic residues" evidence="1">
    <location>
        <begin position="1"/>
        <end position="11"/>
    </location>
</feature>
<gene>
    <name evidence="2" type="ORF">GMO_20390</name>
</gene>
<accession>G6XKM3</accession>
<dbReference type="Proteomes" id="UP000004949">
    <property type="component" value="Unassembled WGS sequence"/>
</dbReference>
<evidence type="ECO:0000313" key="3">
    <source>
        <dbReference type="Proteomes" id="UP000004949"/>
    </source>
</evidence>
<dbReference type="AlphaFoldDB" id="G6XKM3"/>
<protein>
    <submittedName>
        <fullName evidence="2">Uncharacterized protein</fullName>
    </submittedName>
</protein>